<feature type="region of interest" description="Disordered" evidence="1">
    <location>
        <begin position="374"/>
        <end position="403"/>
    </location>
</feature>
<protein>
    <submittedName>
        <fullName evidence="3">Target of SBF</fullName>
    </submittedName>
</protein>
<dbReference type="Proteomes" id="UP001140453">
    <property type="component" value="Unassembled WGS sequence"/>
</dbReference>
<feature type="region of interest" description="Disordered" evidence="1">
    <location>
        <begin position="415"/>
        <end position="478"/>
    </location>
</feature>
<reference evidence="3" key="1">
    <citation type="submission" date="2022-10" db="EMBL/GenBank/DDBJ databases">
        <title>Tapping the CABI collections for fungal endophytes: first genome assemblies for Collariella, Neodidymelliopsis, Ascochyta clinopodiicola, Didymella pomorum, Didymosphaeria variabile, Neocosmospora piperis and Neocucurbitaria cava.</title>
        <authorList>
            <person name="Hill R."/>
        </authorList>
    </citation>
    <scope>NUCLEOTIDE SEQUENCE</scope>
    <source>
        <strain evidence="3">IMI 355082</strain>
    </source>
</reference>
<feature type="compositionally biased region" description="Polar residues" evidence="1">
    <location>
        <begin position="58"/>
        <end position="82"/>
    </location>
</feature>
<dbReference type="EMBL" id="JAPEVB010000005">
    <property type="protein sequence ID" value="KAJ4387123.1"/>
    <property type="molecule type" value="Genomic_DNA"/>
</dbReference>
<dbReference type="OrthoDB" id="5348546at2759"/>
<feature type="compositionally biased region" description="Basic and acidic residues" evidence="1">
    <location>
        <begin position="465"/>
        <end position="476"/>
    </location>
</feature>
<evidence type="ECO:0000259" key="2">
    <source>
        <dbReference type="PROSITE" id="PS50006"/>
    </source>
</evidence>
<feature type="region of interest" description="Disordered" evidence="1">
    <location>
        <begin position="245"/>
        <end position="271"/>
    </location>
</feature>
<feature type="region of interest" description="Disordered" evidence="1">
    <location>
        <begin position="293"/>
        <end position="338"/>
    </location>
</feature>
<accession>A0A9W9CU20</accession>
<feature type="compositionally biased region" description="Polar residues" evidence="1">
    <location>
        <begin position="92"/>
        <end position="103"/>
    </location>
</feature>
<feature type="compositionally biased region" description="Acidic residues" evidence="1">
    <location>
        <begin position="379"/>
        <end position="395"/>
    </location>
</feature>
<evidence type="ECO:0000256" key="1">
    <source>
        <dbReference type="SAM" id="MobiDB-lite"/>
    </source>
</evidence>
<feature type="compositionally biased region" description="Polar residues" evidence="1">
    <location>
        <begin position="1"/>
        <end position="14"/>
    </location>
</feature>
<evidence type="ECO:0000313" key="3">
    <source>
        <dbReference type="EMBL" id="KAJ4387123.1"/>
    </source>
</evidence>
<gene>
    <name evidence="3" type="primary">TOS4</name>
    <name evidence="3" type="ORF">N0V93_007712</name>
</gene>
<proteinExistence type="predicted"/>
<dbReference type="InterPro" id="IPR000253">
    <property type="entry name" value="FHA_dom"/>
</dbReference>
<name>A0A9W9CU20_9PEZI</name>
<feature type="compositionally biased region" description="Polar residues" evidence="1">
    <location>
        <begin position="308"/>
        <end position="326"/>
    </location>
</feature>
<dbReference type="PROSITE" id="PS50006">
    <property type="entry name" value="FHA_DOMAIN"/>
    <property type="match status" value="1"/>
</dbReference>
<feature type="region of interest" description="Disordered" evidence="1">
    <location>
        <begin position="1"/>
        <end position="127"/>
    </location>
</feature>
<feature type="compositionally biased region" description="Low complexity" evidence="1">
    <location>
        <begin position="37"/>
        <end position="57"/>
    </location>
</feature>
<feature type="domain" description="FHA" evidence="2">
    <location>
        <begin position="145"/>
        <end position="198"/>
    </location>
</feature>
<organism evidence="3 4">
    <name type="scientific">Gnomoniopsis smithogilvyi</name>
    <dbReference type="NCBI Taxonomy" id="1191159"/>
    <lineage>
        <taxon>Eukaryota</taxon>
        <taxon>Fungi</taxon>
        <taxon>Dikarya</taxon>
        <taxon>Ascomycota</taxon>
        <taxon>Pezizomycotina</taxon>
        <taxon>Sordariomycetes</taxon>
        <taxon>Sordariomycetidae</taxon>
        <taxon>Diaporthales</taxon>
        <taxon>Gnomoniaceae</taxon>
        <taxon>Gnomoniopsis</taxon>
    </lineage>
</organism>
<sequence>MDSSPGGSGTKLNQPSSSAPLPPPSSSWDKDQDARRPSSQSQLLPPLELLSSSPGLPNATSTRRQSRPGSSSKGPAAINNSHAYLKYPTPVPTSSTGILSSSPPRVAQNAANTRHVPQRAPSVVSERAPLSAMPSIDLNENGDTVLMGRSSNSSHYQLSANRLISRVHVKARYIPASVPLQPNKIEVECNGWNGLKLHCQGRSYDMHKGEVLTFETEGAEIMLDVQDARVLLHWPKRDVRDGLADLGWEDSPRSVRNGLSPVPGDGSPRARAVANGIDVGLGLLQSSPLRRAARISSPVSPTPAHASLHQSTNGDAPSNSQHSSVLSDLPSVSERDQSVEIYEDEDVDQAESIRRPSTANQSFITDVSKSFSSDLSDVLSDEENMDQNDPNEENDPIITSFGPYGANLNSRMASFSAASPKRRRLDSGAYTSSSSLAENSRRSSKSASTPRQDDSVRKGSATPTPDDHIEASDAGKEPVVVPDLSHVDVATITNHVINQLAFSRLSSNPLSTLLSNLPAEDKRGLSREELKYIVEVTTCIGTIERQGKDADGKALESQYYYVPERDSDENRRAAVVDGLRKPTLRNCRKHHVQYYWKRPRTP</sequence>
<evidence type="ECO:0000313" key="4">
    <source>
        <dbReference type="Proteomes" id="UP001140453"/>
    </source>
</evidence>
<dbReference type="AlphaFoldDB" id="A0A9W9CU20"/>
<comment type="caution">
    <text evidence="3">The sequence shown here is derived from an EMBL/GenBank/DDBJ whole genome shotgun (WGS) entry which is preliminary data.</text>
</comment>
<keyword evidence="4" id="KW-1185">Reference proteome</keyword>